<name>A0A9P6CRU7_9AGAR</name>
<reference evidence="1" key="1">
    <citation type="submission" date="2020-11" db="EMBL/GenBank/DDBJ databases">
        <authorList>
            <consortium name="DOE Joint Genome Institute"/>
            <person name="Ahrendt S."/>
            <person name="Riley R."/>
            <person name="Andreopoulos W."/>
            <person name="Labutti K."/>
            <person name="Pangilinan J."/>
            <person name="Ruiz-Duenas F.J."/>
            <person name="Barrasa J.M."/>
            <person name="Sanchez-Garcia M."/>
            <person name="Camarero S."/>
            <person name="Miyauchi S."/>
            <person name="Serrano A."/>
            <person name="Linde D."/>
            <person name="Babiker R."/>
            <person name="Drula E."/>
            <person name="Ayuso-Fernandez I."/>
            <person name="Pacheco R."/>
            <person name="Padilla G."/>
            <person name="Ferreira P."/>
            <person name="Barriuso J."/>
            <person name="Kellner H."/>
            <person name="Castanera R."/>
            <person name="Alfaro M."/>
            <person name="Ramirez L."/>
            <person name="Pisabarro A.G."/>
            <person name="Kuo A."/>
            <person name="Tritt A."/>
            <person name="Lipzen A."/>
            <person name="He G."/>
            <person name="Yan M."/>
            <person name="Ng V."/>
            <person name="Cullen D."/>
            <person name="Martin F."/>
            <person name="Rosso M.-N."/>
            <person name="Henrissat B."/>
            <person name="Hibbett D."/>
            <person name="Martinez A.T."/>
            <person name="Grigoriev I.V."/>
        </authorList>
    </citation>
    <scope>NUCLEOTIDE SEQUENCE</scope>
    <source>
        <strain evidence="1">CIRM-BRFM 674</strain>
    </source>
</reference>
<proteinExistence type="predicted"/>
<accession>A0A9P6CRU7</accession>
<comment type="caution">
    <text evidence="1">The sequence shown here is derived from an EMBL/GenBank/DDBJ whole genome shotgun (WGS) entry which is preliminary data.</text>
</comment>
<dbReference type="OrthoDB" id="431454at2759"/>
<sequence length="223" mass="24955">MNVEEVIPTNAPPDFRQSSASAVYKGIELANTVVSIVKVVGELLSTVPYIKSLSSVEFKTNEKRCLEIIDKALRMAQALYEQLAEVARSSHREKLVRLERHLGLAALYASLQKHRSRSTRMAVRTFDSIHVRYPSTGLLFNDLTIYFSIHSARYMVVPMSTLLAVSKFLGGRSCERRRVDSTCNYILIKPLGSANDVVPLGAPKIPRSNKRCCSSRRSQKLAI</sequence>
<organism evidence="1 2">
    <name type="scientific">Pholiota conissans</name>
    <dbReference type="NCBI Taxonomy" id="109636"/>
    <lineage>
        <taxon>Eukaryota</taxon>
        <taxon>Fungi</taxon>
        <taxon>Dikarya</taxon>
        <taxon>Basidiomycota</taxon>
        <taxon>Agaricomycotina</taxon>
        <taxon>Agaricomycetes</taxon>
        <taxon>Agaricomycetidae</taxon>
        <taxon>Agaricales</taxon>
        <taxon>Agaricineae</taxon>
        <taxon>Strophariaceae</taxon>
        <taxon>Pholiota</taxon>
    </lineage>
</organism>
<dbReference type="AlphaFoldDB" id="A0A9P6CRU7"/>
<gene>
    <name evidence="1" type="ORF">BDN70DRAFT_889093</name>
</gene>
<dbReference type="Proteomes" id="UP000807469">
    <property type="component" value="Unassembled WGS sequence"/>
</dbReference>
<protein>
    <submittedName>
        <fullName evidence="1">Uncharacterized protein</fullName>
    </submittedName>
</protein>
<dbReference type="EMBL" id="MU156017">
    <property type="protein sequence ID" value="KAF9470409.1"/>
    <property type="molecule type" value="Genomic_DNA"/>
</dbReference>
<evidence type="ECO:0000313" key="2">
    <source>
        <dbReference type="Proteomes" id="UP000807469"/>
    </source>
</evidence>
<keyword evidence="2" id="KW-1185">Reference proteome</keyword>
<evidence type="ECO:0000313" key="1">
    <source>
        <dbReference type="EMBL" id="KAF9470409.1"/>
    </source>
</evidence>